<keyword evidence="2" id="KW-0238">DNA-binding</keyword>
<dbReference type="InterPro" id="IPR033246">
    <property type="entry name" value="BIN4"/>
</dbReference>
<dbReference type="Proteomes" id="UP001237642">
    <property type="component" value="Unassembled WGS sequence"/>
</dbReference>
<dbReference type="AlphaFoldDB" id="A0AAD8N9B7"/>
<dbReference type="GO" id="GO:0051276">
    <property type="term" value="P:chromosome organization"/>
    <property type="evidence" value="ECO:0007669"/>
    <property type="project" value="TreeGrafter"/>
</dbReference>
<feature type="region of interest" description="Disordered" evidence="1">
    <location>
        <begin position="329"/>
        <end position="404"/>
    </location>
</feature>
<evidence type="ECO:0000256" key="1">
    <source>
        <dbReference type="SAM" id="MobiDB-lite"/>
    </source>
</evidence>
<proteinExistence type="predicted"/>
<gene>
    <name evidence="2" type="ORF">POM88_009241</name>
</gene>
<feature type="compositionally biased region" description="Acidic residues" evidence="1">
    <location>
        <begin position="48"/>
        <end position="63"/>
    </location>
</feature>
<dbReference type="PANTHER" id="PTHR34810:SF1">
    <property type="entry name" value="DNA-BINDING PROTEIN BIN4"/>
    <property type="match status" value="1"/>
</dbReference>
<feature type="compositionally biased region" description="Polar residues" evidence="1">
    <location>
        <begin position="15"/>
        <end position="37"/>
    </location>
</feature>
<feature type="compositionally biased region" description="Basic residues" evidence="1">
    <location>
        <begin position="373"/>
        <end position="404"/>
    </location>
</feature>
<evidence type="ECO:0000313" key="3">
    <source>
        <dbReference type="Proteomes" id="UP001237642"/>
    </source>
</evidence>
<name>A0AAD8N9B7_9APIA</name>
<feature type="compositionally biased region" description="Basic and acidic residues" evidence="1">
    <location>
        <begin position="136"/>
        <end position="150"/>
    </location>
</feature>
<accession>A0AAD8N9B7</accession>
<evidence type="ECO:0000313" key="2">
    <source>
        <dbReference type="EMBL" id="KAK1399378.1"/>
    </source>
</evidence>
<dbReference type="GO" id="GO:0009330">
    <property type="term" value="C:DNA topoisomerase type II (double strand cut, ATP-hydrolyzing) complex"/>
    <property type="evidence" value="ECO:0007669"/>
    <property type="project" value="InterPro"/>
</dbReference>
<dbReference type="PANTHER" id="PTHR34810">
    <property type="entry name" value="DNA-BINDING PROTEIN BIN4"/>
    <property type="match status" value="1"/>
</dbReference>
<reference evidence="2" key="2">
    <citation type="submission" date="2023-05" db="EMBL/GenBank/DDBJ databases">
        <authorList>
            <person name="Schelkunov M.I."/>
        </authorList>
    </citation>
    <scope>NUCLEOTIDE SEQUENCE</scope>
    <source>
        <strain evidence="2">Hsosn_3</strain>
        <tissue evidence="2">Leaf</tissue>
    </source>
</reference>
<dbReference type="GO" id="GO:0005634">
    <property type="term" value="C:nucleus"/>
    <property type="evidence" value="ECO:0007669"/>
    <property type="project" value="TreeGrafter"/>
</dbReference>
<reference evidence="2" key="1">
    <citation type="submission" date="2023-02" db="EMBL/GenBank/DDBJ databases">
        <title>Genome of toxic invasive species Heracleum sosnowskyi carries increased number of genes despite the absence of recent whole-genome duplications.</title>
        <authorList>
            <person name="Schelkunov M."/>
            <person name="Shtratnikova V."/>
            <person name="Makarenko M."/>
            <person name="Klepikova A."/>
            <person name="Omelchenko D."/>
            <person name="Novikova G."/>
            <person name="Obukhova E."/>
            <person name="Bogdanov V."/>
            <person name="Penin A."/>
            <person name="Logacheva M."/>
        </authorList>
    </citation>
    <scope>NUCLEOTIDE SEQUENCE</scope>
    <source>
        <strain evidence="2">Hsosn_3</strain>
        <tissue evidence="2">Leaf</tissue>
    </source>
</reference>
<keyword evidence="3" id="KW-1185">Reference proteome</keyword>
<organism evidence="2 3">
    <name type="scientific">Heracleum sosnowskyi</name>
    <dbReference type="NCBI Taxonomy" id="360622"/>
    <lineage>
        <taxon>Eukaryota</taxon>
        <taxon>Viridiplantae</taxon>
        <taxon>Streptophyta</taxon>
        <taxon>Embryophyta</taxon>
        <taxon>Tracheophyta</taxon>
        <taxon>Spermatophyta</taxon>
        <taxon>Magnoliopsida</taxon>
        <taxon>eudicotyledons</taxon>
        <taxon>Gunneridae</taxon>
        <taxon>Pentapetalae</taxon>
        <taxon>asterids</taxon>
        <taxon>campanulids</taxon>
        <taxon>Apiales</taxon>
        <taxon>Apiaceae</taxon>
        <taxon>Apioideae</taxon>
        <taxon>apioid superclade</taxon>
        <taxon>Tordylieae</taxon>
        <taxon>Tordyliinae</taxon>
        <taxon>Heracleum</taxon>
    </lineage>
</organism>
<dbReference type="GO" id="GO:0042023">
    <property type="term" value="P:DNA endoreduplication"/>
    <property type="evidence" value="ECO:0007669"/>
    <property type="project" value="InterPro"/>
</dbReference>
<dbReference type="EMBL" id="JAUIZM010000002">
    <property type="protein sequence ID" value="KAK1399378.1"/>
    <property type="molecule type" value="Genomic_DNA"/>
</dbReference>
<sequence>MGNSSGDDSPDWLRSFQTPTKSGFNLPSSSELSLTDSDQNDNTKENDLVDIDDDDDDDDDDLPLQERYASVEKKPAVKSTIDKKRKRENQSPATGKKGVGRTSKQKTSKKSTKTDEPGNSVWMLLSDSESCPETSPVRELDDIHPNELSRQETSQYSDKKKGNVTILEETGKEASKQKSPVKKKTEGQLSTKKELDDQVKGENNDDMDVPEEVIAAKPAGPYASSSSLPLVLPEKVQRSKALVECEDESIDLSGDVGAVGRVVITDNQDMLLDLKGTIYKTTIVPSRTFCVVSFGQSEAKIEAIMNDFIQLTPQSNVYEAETMVEGTLDGFSFGSEDEAEDLPKATTNQNDQDEGAEGRQNAKGNGNAEKKTALVRKKGKSAGAKPPKKPKKKVQATKKTKAKK</sequence>
<dbReference type="GO" id="GO:0003690">
    <property type="term" value="F:double-stranded DNA binding"/>
    <property type="evidence" value="ECO:0007669"/>
    <property type="project" value="InterPro"/>
</dbReference>
<feature type="region of interest" description="Disordered" evidence="1">
    <location>
        <begin position="1"/>
        <end position="205"/>
    </location>
</feature>
<feature type="compositionally biased region" description="Basic and acidic residues" evidence="1">
    <location>
        <begin position="183"/>
        <end position="203"/>
    </location>
</feature>
<protein>
    <submittedName>
        <fullName evidence="2">DNA-binding protein BIN4</fullName>
    </submittedName>
</protein>
<comment type="caution">
    <text evidence="2">The sequence shown here is derived from an EMBL/GenBank/DDBJ whole genome shotgun (WGS) entry which is preliminary data.</text>
</comment>